<dbReference type="PANTHER" id="PTHR37315:SF1">
    <property type="entry name" value="UPF0311 PROTEIN BLR7842"/>
    <property type="match status" value="1"/>
</dbReference>
<dbReference type="GeneID" id="87942454"/>
<organism evidence="1 2">
    <name type="scientific">Colletotrichum destructivum</name>
    <dbReference type="NCBI Taxonomy" id="34406"/>
    <lineage>
        <taxon>Eukaryota</taxon>
        <taxon>Fungi</taxon>
        <taxon>Dikarya</taxon>
        <taxon>Ascomycota</taxon>
        <taxon>Pezizomycotina</taxon>
        <taxon>Sordariomycetes</taxon>
        <taxon>Hypocreomycetidae</taxon>
        <taxon>Glomerellales</taxon>
        <taxon>Glomerellaceae</taxon>
        <taxon>Colletotrichum</taxon>
        <taxon>Colletotrichum destructivum species complex</taxon>
    </lineage>
</organism>
<keyword evidence="2" id="KW-1185">Reference proteome</keyword>
<gene>
    <name evidence="1" type="ORF">CDEST_05951</name>
</gene>
<reference evidence="2" key="1">
    <citation type="journal article" date="2023" name="bioRxiv">
        <title>Complete genome of the Medicago anthracnose fungus, Colletotrichum destructivum, reveals a mini-chromosome-like region within a core chromosome.</title>
        <authorList>
            <person name="Lapalu N."/>
            <person name="Simon A."/>
            <person name="Lu A."/>
            <person name="Plaumann P.-L."/>
            <person name="Amselem J."/>
            <person name="Pigne S."/>
            <person name="Auger A."/>
            <person name="Koch C."/>
            <person name="Dallery J.-F."/>
            <person name="O'Connell R.J."/>
        </authorList>
    </citation>
    <scope>NUCLEOTIDE SEQUENCE [LARGE SCALE GENOMIC DNA]</scope>
    <source>
        <strain evidence="2">CBS 520.97</strain>
    </source>
</reference>
<name>A0AAX4IC10_9PEZI</name>
<dbReference type="InterPro" id="IPR020915">
    <property type="entry name" value="UPF0311"/>
</dbReference>
<proteinExistence type="predicted"/>
<dbReference type="Proteomes" id="UP001322277">
    <property type="component" value="Chromosome 4"/>
</dbReference>
<dbReference type="Pfam" id="PF11578">
    <property type="entry name" value="DUF3237"/>
    <property type="match status" value="1"/>
</dbReference>
<sequence>MTPTPPRSDSVHVPSPGNAFSPCGVDVPPMRRPHLDFIYRIVCDMDTGISEIPNVDNTSVTRVVLPICGGSVRGPRIEGKIVERSGADWLERIHPDKVFARLNARYTLQTDDGVFILVSAHGIYNIGPGQPQTRSPARTVSQNEVEYFTHIRFEAPGGSPYGWMNTIVAVGAMTMFEGKPVIDCYRLTNFPNKPAERL</sequence>
<dbReference type="RefSeq" id="XP_062778161.1">
    <property type="nucleotide sequence ID" value="XM_062922110.1"/>
</dbReference>
<dbReference type="AlphaFoldDB" id="A0AAX4IC10"/>
<dbReference type="KEGG" id="cdet:87942454"/>
<dbReference type="EMBL" id="CP137308">
    <property type="protein sequence ID" value="WQF80937.1"/>
    <property type="molecule type" value="Genomic_DNA"/>
</dbReference>
<dbReference type="Gene3D" id="2.40.160.20">
    <property type="match status" value="1"/>
</dbReference>
<dbReference type="PANTHER" id="PTHR37315">
    <property type="entry name" value="UPF0311 PROTEIN BLR7842"/>
    <property type="match status" value="1"/>
</dbReference>
<protein>
    <submittedName>
        <fullName evidence="1">Uncharacterized protein</fullName>
    </submittedName>
</protein>
<evidence type="ECO:0000313" key="2">
    <source>
        <dbReference type="Proteomes" id="UP001322277"/>
    </source>
</evidence>
<accession>A0AAX4IC10</accession>
<evidence type="ECO:0000313" key="1">
    <source>
        <dbReference type="EMBL" id="WQF80937.1"/>
    </source>
</evidence>